<evidence type="ECO:0000256" key="1">
    <source>
        <dbReference type="SAM" id="MobiDB-lite"/>
    </source>
</evidence>
<proteinExistence type="predicted"/>
<feature type="compositionally biased region" description="Low complexity" evidence="1">
    <location>
        <begin position="377"/>
        <end position="391"/>
    </location>
</feature>
<feature type="compositionally biased region" description="Low complexity" evidence="1">
    <location>
        <begin position="328"/>
        <end position="355"/>
    </location>
</feature>
<keyword evidence="3" id="KW-1185">Reference proteome</keyword>
<dbReference type="PANTHER" id="PTHR24637">
    <property type="entry name" value="COLLAGEN"/>
    <property type="match status" value="1"/>
</dbReference>
<accession>A0A849KMU8</accession>
<sequence length="408" mass="41296">MYGTSPQLADNRAVAAPNISVGLGVGGDGDEQFGFSEGSVAVPLGDKYGFQLDGIGGVTNESGFAGAAAHLFRRDPKKGALGLYGSYLYSTGTYDNNGFLENGYINSKLGVEGQAYLGRFTLDGLAGIEWNSLEEAFDPFAQGRVNYYVTDNFKVGTGLNYSGAFGGSTQLVGGAEYLIDFGDVATTLYGDLSYDLDKNNRSDSNRFSAMAGLRFHFGTQGKASAPKTVFCKDPSQNYSCDVTPDQSDYYADKPGRTLIERDRGDFMPNRLGTDIRNLPRQTSDTWGLPGVPGTPGAPGAPGTPGVGIPGAPGAPGVGTPGVPGIPGTPGLDGTPGTPGKDGLPGLPGLDGQPGSPGEPGVPGSDGQPGAPGPTGPEGPQGTPGEPGDTGPVGPPGVPGSPGEPGTPG</sequence>
<protein>
    <submittedName>
        <fullName evidence="2">Uncharacterized protein</fullName>
    </submittedName>
</protein>
<evidence type="ECO:0000313" key="3">
    <source>
        <dbReference type="Proteomes" id="UP000574931"/>
    </source>
</evidence>
<dbReference type="InterPro" id="IPR008160">
    <property type="entry name" value="Collagen"/>
</dbReference>
<organism evidence="2 3">
    <name type="scientific">Ochrobactrum soli</name>
    <dbReference type="NCBI Taxonomy" id="2448455"/>
    <lineage>
        <taxon>Bacteria</taxon>
        <taxon>Pseudomonadati</taxon>
        <taxon>Pseudomonadota</taxon>
        <taxon>Alphaproteobacteria</taxon>
        <taxon>Hyphomicrobiales</taxon>
        <taxon>Brucellaceae</taxon>
        <taxon>Brucella/Ochrobactrum group</taxon>
        <taxon>Ochrobactrum</taxon>
    </lineage>
</organism>
<dbReference type="AlphaFoldDB" id="A0A849KMU8"/>
<dbReference type="EMBL" id="JABFCY010000007">
    <property type="protein sequence ID" value="NNU60987.1"/>
    <property type="molecule type" value="Genomic_DNA"/>
</dbReference>
<feature type="compositionally biased region" description="Gly residues" evidence="1">
    <location>
        <begin position="302"/>
        <end position="321"/>
    </location>
</feature>
<dbReference type="Proteomes" id="UP000574931">
    <property type="component" value="Unassembled WGS sequence"/>
</dbReference>
<dbReference type="PANTHER" id="PTHR24637:SF421">
    <property type="entry name" value="CUTICLE COLLAGEN DPY-2"/>
    <property type="match status" value="1"/>
</dbReference>
<name>A0A849KMU8_9HYPH</name>
<comment type="caution">
    <text evidence="2">The sequence shown here is derived from an EMBL/GenBank/DDBJ whole genome shotgun (WGS) entry which is preliminary data.</text>
</comment>
<dbReference type="Pfam" id="PF01391">
    <property type="entry name" value="Collagen"/>
    <property type="match status" value="1"/>
</dbReference>
<reference evidence="2 3" key="1">
    <citation type="submission" date="2020-05" db="EMBL/GenBank/DDBJ databases">
        <title>Draft Genome Sequence of Ochrobactrum soli Isolated from Stable Fly Gut.</title>
        <authorList>
            <person name="Pileggi M.T."/>
            <person name="Vazhakkala L.J."/>
            <person name="Wong C.N."/>
        </authorList>
    </citation>
    <scope>NUCLEOTIDE SEQUENCE [LARGE SCALE GENOMIC DNA]</scope>
    <source>
        <strain evidence="2 3">MTP-C0764</strain>
    </source>
</reference>
<feature type="region of interest" description="Disordered" evidence="1">
    <location>
        <begin position="263"/>
        <end position="408"/>
    </location>
</feature>
<evidence type="ECO:0000313" key="2">
    <source>
        <dbReference type="EMBL" id="NNU60987.1"/>
    </source>
</evidence>
<gene>
    <name evidence="2" type="ORF">HKX02_12080</name>
</gene>